<dbReference type="EMBL" id="RBII01000001">
    <property type="protein sequence ID" value="RKQ71549.1"/>
    <property type="molecule type" value="Genomic_DNA"/>
</dbReference>
<name>A0A420WKQ2_9PROT</name>
<dbReference type="PANTHER" id="PTHR43344:SF13">
    <property type="entry name" value="PHOSPHATASE RV3661-RELATED"/>
    <property type="match status" value="1"/>
</dbReference>
<dbReference type="PANTHER" id="PTHR43344">
    <property type="entry name" value="PHOSPHOSERINE PHOSPHATASE"/>
    <property type="match status" value="1"/>
</dbReference>
<dbReference type="GO" id="GO:0046872">
    <property type="term" value="F:metal ion binding"/>
    <property type="evidence" value="ECO:0007669"/>
    <property type="project" value="UniProtKB-KW"/>
</dbReference>
<dbReference type="InParanoid" id="A0A420WKQ2"/>
<keyword evidence="1" id="KW-0479">Metal-binding</keyword>
<gene>
    <name evidence="4" type="ORF">DES40_0874</name>
</gene>
<dbReference type="InterPro" id="IPR006385">
    <property type="entry name" value="HAD_hydro_SerB1"/>
</dbReference>
<dbReference type="Gene3D" id="1.20.1440.100">
    <property type="entry name" value="SG protein - dephosphorylation function"/>
    <property type="match status" value="1"/>
</dbReference>
<evidence type="ECO:0000256" key="2">
    <source>
        <dbReference type="ARBA" id="ARBA00022801"/>
    </source>
</evidence>
<proteinExistence type="predicted"/>
<dbReference type="InterPro" id="IPR050582">
    <property type="entry name" value="HAD-like_SerB"/>
</dbReference>
<dbReference type="InterPro" id="IPR036412">
    <property type="entry name" value="HAD-like_sf"/>
</dbReference>
<comment type="caution">
    <text evidence="4">The sequence shown here is derived from an EMBL/GenBank/DDBJ whole genome shotgun (WGS) entry which is preliminary data.</text>
</comment>
<reference evidence="4 5" key="1">
    <citation type="submission" date="2018-10" db="EMBL/GenBank/DDBJ databases">
        <title>Genomic Encyclopedia of Type Strains, Phase IV (KMG-IV): sequencing the most valuable type-strain genomes for metagenomic binning, comparative biology and taxonomic classification.</title>
        <authorList>
            <person name="Goeker M."/>
        </authorList>
    </citation>
    <scope>NUCLEOTIDE SEQUENCE [LARGE SCALE GENOMIC DNA]</scope>
    <source>
        <strain evidence="4 5">DSM 22008</strain>
    </source>
</reference>
<evidence type="ECO:0000313" key="4">
    <source>
        <dbReference type="EMBL" id="RKQ71549.1"/>
    </source>
</evidence>
<accession>A0A420WKQ2</accession>
<dbReference type="Proteomes" id="UP000282211">
    <property type="component" value="Unassembled WGS sequence"/>
</dbReference>
<organism evidence="4 5">
    <name type="scientific">Litorimonas taeanensis</name>
    <dbReference type="NCBI Taxonomy" id="568099"/>
    <lineage>
        <taxon>Bacteria</taxon>
        <taxon>Pseudomonadati</taxon>
        <taxon>Pseudomonadota</taxon>
        <taxon>Alphaproteobacteria</taxon>
        <taxon>Maricaulales</taxon>
        <taxon>Robiginitomaculaceae</taxon>
    </lineage>
</organism>
<dbReference type="NCBIfam" id="TIGR01488">
    <property type="entry name" value="HAD-SF-IB"/>
    <property type="match status" value="1"/>
</dbReference>
<dbReference type="SUPFAM" id="SSF56784">
    <property type="entry name" value="HAD-like"/>
    <property type="match status" value="1"/>
</dbReference>
<evidence type="ECO:0000256" key="3">
    <source>
        <dbReference type="ARBA" id="ARBA00022842"/>
    </source>
</evidence>
<dbReference type="Pfam" id="PF12710">
    <property type="entry name" value="HAD"/>
    <property type="match status" value="1"/>
</dbReference>
<dbReference type="NCBIfam" id="TIGR01490">
    <property type="entry name" value="HAD-SF-IB-hyp1"/>
    <property type="match status" value="1"/>
</dbReference>
<keyword evidence="5" id="KW-1185">Reference proteome</keyword>
<evidence type="ECO:0000313" key="5">
    <source>
        <dbReference type="Proteomes" id="UP000282211"/>
    </source>
</evidence>
<evidence type="ECO:0000256" key="1">
    <source>
        <dbReference type="ARBA" id="ARBA00022723"/>
    </source>
</evidence>
<dbReference type="RefSeq" id="WP_170144877.1">
    <property type="nucleotide sequence ID" value="NZ_RBII01000001.1"/>
</dbReference>
<keyword evidence="2 4" id="KW-0378">Hydrolase</keyword>
<dbReference type="GO" id="GO:0016787">
    <property type="term" value="F:hydrolase activity"/>
    <property type="evidence" value="ECO:0007669"/>
    <property type="project" value="UniProtKB-KW"/>
</dbReference>
<dbReference type="Gene3D" id="3.40.50.1000">
    <property type="entry name" value="HAD superfamily/HAD-like"/>
    <property type="match status" value="1"/>
</dbReference>
<dbReference type="InterPro" id="IPR023214">
    <property type="entry name" value="HAD_sf"/>
</dbReference>
<keyword evidence="3" id="KW-0460">Magnesium</keyword>
<sequence length="232" mass="26528">MTEKPVVAIFDLDYTLTKRGTWGRFVWRSVQNKPHLWLPLLFSTLSFQIQYKFGKIPRGAVKKTMMRWSLMRLPRERLEQMAEAFARETVKTGLRPGGIAALEYHRDKGHQILIASAAVDLVVAPICKYLNIHDFVATEMAWDESGALKENFASPNCYGEAKRDRTLSFLKQSKKETSTLYFYTDSKADLPLLKVVDCPIVVDPSPKFKEIAEACNMRVQNWMASKEGFEAV</sequence>
<protein>
    <submittedName>
        <fullName evidence="4">HAD superfamily hydrolase (TIGR01490 family)</fullName>
    </submittedName>
</protein>
<dbReference type="AlphaFoldDB" id="A0A420WKQ2"/>